<dbReference type="PROSITE" id="PS50082">
    <property type="entry name" value="WD_REPEATS_2"/>
    <property type="match status" value="2"/>
</dbReference>
<feature type="compositionally biased region" description="Low complexity" evidence="3">
    <location>
        <begin position="985"/>
        <end position="996"/>
    </location>
</feature>
<dbReference type="Gene3D" id="2.130.10.10">
    <property type="entry name" value="YVTN repeat-like/Quinoprotein amine dehydrogenase"/>
    <property type="match status" value="1"/>
</dbReference>
<dbReference type="InterPro" id="IPR001680">
    <property type="entry name" value="WD40_rpt"/>
</dbReference>
<feature type="compositionally biased region" description="Low complexity" evidence="3">
    <location>
        <begin position="374"/>
        <end position="395"/>
    </location>
</feature>
<feature type="region of interest" description="Disordered" evidence="3">
    <location>
        <begin position="1772"/>
        <end position="1806"/>
    </location>
</feature>
<evidence type="ECO:0000313" key="4">
    <source>
        <dbReference type="Proteomes" id="UP000515154"/>
    </source>
</evidence>
<feature type="compositionally biased region" description="Basic and acidic residues" evidence="3">
    <location>
        <begin position="1562"/>
        <end position="1578"/>
    </location>
</feature>
<gene>
    <name evidence="5 6" type="primary">LOC115221978</name>
</gene>
<dbReference type="PANTHER" id="PTHR22874">
    <property type="entry name" value="ACTIVATING MOLECULE IN BECN1-REGULATED AUTOPHAGY PROTEIN 1"/>
    <property type="match status" value="1"/>
</dbReference>
<dbReference type="Proteomes" id="UP000515154">
    <property type="component" value="Linkage group LG19"/>
</dbReference>
<feature type="region of interest" description="Disordered" evidence="3">
    <location>
        <begin position="1548"/>
        <end position="1751"/>
    </location>
</feature>
<feature type="region of interest" description="Disordered" evidence="3">
    <location>
        <begin position="1098"/>
        <end position="1147"/>
    </location>
</feature>
<feature type="region of interest" description="Disordered" evidence="3">
    <location>
        <begin position="1224"/>
        <end position="1319"/>
    </location>
</feature>
<dbReference type="PANTHER" id="PTHR22874:SF1">
    <property type="entry name" value="ACTIVATING MOLECULE IN BECN1-REGULATED AUTOPHAGY PROTEIN 1"/>
    <property type="match status" value="1"/>
</dbReference>
<feature type="compositionally biased region" description="Low complexity" evidence="3">
    <location>
        <begin position="1114"/>
        <end position="1144"/>
    </location>
</feature>
<feature type="repeat" description="WD" evidence="1">
    <location>
        <begin position="44"/>
        <end position="85"/>
    </location>
</feature>
<feature type="compositionally biased region" description="Basic residues" evidence="3">
    <location>
        <begin position="1666"/>
        <end position="1679"/>
    </location>
</feature>
<dbReference type="SMART" id="SM00320">
    <property type="entry name" value="WD40"/>
    <property type="match status" value="3"/>
</dbReference>
<feature type="coiled-coil region" evidence="2">
    <location>
        <begin position="1870"/>
        <end position="1897"/>
    </location>
</feature>
<accession>A0A6P7TD22</accession>
<feature type="compositionally biased region" description="Polar residues" evidence="3">
    <location>
        <begin position="1280"/>
        <end position="1297"/>
    </location>
</feature>
<feature type="compositionally biased region" description="Low complexity" evidence="3">
    <location>
        <begin position="1774"/>
        <end position="1786"/>
    </location>
</feature>
<feature type="region of interest" description="Disordered" evidence="3">
    <location>
        <begin position="685"/>
        <end position="738"/>
    </location>
</feature>
<feature type="compositionally biased region" description="Low complexity" evidence="3">
    <location>
        <begin position="1260"/>
        <end position="1279"/>
    </location>
</feature>
<dbReference type="PROSITE" id="PS50294">
    <property type="entry name" value="WD_REPEATS_REGION"/>
    <property type="match status" value="1"/>
</dbReference>
<dbReference type="RefSeq" id="XP_029647936.1">
    <property type="nucleotide sequence ID" value="XM_029792076.2"/>
</dbReference>
<feature type="coiled-coil region" evidence="2">
    <location>
        <begin position="216"/>
        <end position="243"/>
    </location>
</feature>
<feature type="region of interest" description="Disordered" evidence="3">
    <location>
        <begin position="967"/>
        <end position="1030"/>
    </location>
</feature>
<feature type="region of interest" description="Disordered" evidence="3">
    <location>
        <begin position="370"/>
        <end position="461"/>
    </location>
</feature>
<dbReference type="Pfam" id="PF00400">
    <property type="entry name" value="WD40"/>
    <property type="match status" value="2"/>
</dbReference>
<feature type="compositionally biased region" description="Low complexity" evidence="3">
    <location>
        <begin position="1548"/>
        <end position="1559"/>
    </location>
</feature>
<feature type="compositionally biased region" description="Polar residues" evidence="3">
    <location>
        <begin position="1246"/>
        <end position="1259"/>
    </location>
</feature>
<evidence type="ECO:0000313" key="6">
    <source>
        <dbReference type="RefSeq" id="XP_029647937.1"/>
    </source>
</evidence>
<dbReference type="RefSeq" id="XP_029647937.1">
    <property type="nucleotide sequence ID" value="XM_029792077.2"/>
</dbReference>
<feature type="compositionally biased region" description="Basic and acidic residues" evidence="3">
    <location>
        <begin position="1398"/>
        <end position="1408"/>
    </location>
</feature>
<feature type="compositionally biased region" description="Low complexity" evidence="3">
    <location>
        <begin position="1614"/>
        <end position="1655"/>
    </location>
</feature>
<feature type="compositionally biased region" description="Polar residues" evidence="3">
    <location>
        <begin position="1656"/>
        <end position="1665"/>
    </location>
</feature>
<proteinExistence type="predicted"/>
<dbReference type="SUPFAM" id="SSF50978">
    <property type="entry name" value="WD40 repeat-like"/>
    <property type="match status" value="1"/>
</dbReference>
<dbReference type="KEGG" id="osn:115221978"/>
<sequence>MKNITDFVFRRQVGLKDVQSYIKFVESLLEYKATTPHANEPCELSGHCRATFLMDFSPDGSRMASSHGDHSVRITDIVTRKCTHILQGHPRTPWCLAFHPSANDILASGCLGGEVRIWDLHGRGSEVWTAPHGSVIATLAFHPTDHVLVFATADEIYFWDWSKSQPFACCKTARSFERVRWLCFDPLGHYLYTGIANNTTIQPRIHVGNRSSTGLRSDLRSRRRQIQERYQEVLRQYQNYERSQSEIPSTLDSSIPTSMGLDDELLPYVSLIAPQSPVHEDNLRYARQYAAEISEVVRGALDDARLSIQNLQDRPRRRQDFIGGSYHSAFYNPTRSAVSAAAAAAASTAVPSTSSSVNFSTPVSDYDLNLSPTDSSLQSDNNYSSSQRQPMRRSSLLNSLPSTVLTNSSPADQSFDSHRLGQLGRSSSSSSNNNNNTTSNTDSRLTNSDTVNKQVSSDFSRPSRLLAWRPLPQPFRRRLLYKHSNNGGGDTDLPMPWMMRPSTASSLSASSSSSGNGCGTSRGPNTKNQSTGSSTSTLSNLSSSVLNSHHLNSSFPDPGSSPGCNGESTENFKSSPSPSSSTSFSSSGSSASFSSSFSTEDISKNNSTVSTPVSSENIFPFVTSISAASAAAAADTSPSSARLLSSASSSPASSSHGSSILKKDFYSTLAPRPLSNSTSIHSETNDLFASNNNDQRNLNSVPNSLEDTKYYSLVNNKNNSSSSRISTNNDNKHNTDEACSESMPLLSFCPKCKLVSHRNQSKRNKDSSDRKVSRFSEYFSKTCSCSASVDSDVGSTSKKSLVSDKLSSDLAVCSSTNGHNGVYSEKSFSSLASTSNYTPTSSSSHSASVADYKWSTGLTYGSDKSTKTSLLRLNQKSSYGKNKNVTCNSSSSFRKFPKTFPAASLTSSDTPIMTQDIKNSDTTVPLSQVSLPGKNSSVWSRKHSFNQYTDSVKKNLLFNLTNSLKRPFSSSTDEDSHVKMKFPRSDQSQSSYNSNSTDLNGTSTSGSNTHLNSSFTPVSPSPSPVSSAEHSELLFPEIQNNNPASSAFNIADAGLSRASTSMAASVLKTPPIASTSVSMRLTPNVECVSQNNNCDEIDTDSSNSFIPSPSTTLNNTNCNNDNNNNNNNNNNNDNNNNNNNSKNNNKYHNSELFEMQSCPTTTSGRMPSMSPFRSISMNNSLPQNLSERLDACKMNLQILETLSSTYRQDAANSVSPSIPATFTLQTNNRISPPPPLPDHIPISCPETSRSSNLPTNLLPSFSKSSSSKSEASTSIISESPVASTSGQPVPSTSSCSDNPLLPAQKKEENSESSNSSSTAKPCLRQAGALKSAFHSICRALSITGTTQTATEAIYTSQHSSTAIGHRSSLSVSTTTITTKPLCSVSSSVGNEGKGSKRPRFEANKRLDLPQKSPVPTISSSTTVSTDVNCTTTTTALSSHQSSETVSVTNSIPTSVSCATSSQHTPCATPIYSSSTSHSSSLKDSCNYFPLLPLTSSTSLPPHSPSSNLPRSTDDSRSFSSSSAFSCSSSQAAQSTYSSSSLCPSSVSTSSLSSPLASATRISPEKYKSSSKRCPEHSSVKSSHSAAAAAAGAGNYSNNHGFDSNKVPHEQQHYESSTSTESESLLHSPEENLNSSSGHYSAASGSSSSLDSNDVSIQSTSNSGTSRKSHRPTKSSRLRLHNPVPSTSSVCSTHPNQGSGRTTRENNFNKSLGQCHKDSVEPQPTHSTTHTGQTSQHLPFDPSYAPNQYSIPDSNPNLSLLNWEDVDSSRVYPADLDSSDNLSTSSNIYDLPPYEESNHQNRRSFSQYPERPELLPSAHSISRPENPQGVDLSNSESLPVNINDNPGAATNEAFDTLCAVASATCDITEVTARLHQELDELDRRMASLQQRCAARLARVQVPSREVVNLERWSANHNVDEFVCSVRNTLDGIAQLRRHERLMHMQQLVSLPGGMTSSTSFGGSRLDESARLSTEAREEISRNLQREVNTQTKLLRLQERILQRLRQRQIHHHYVNTGSLEDASSRPSDTLQAAINRAIAGAFLGRGEIAVATNIINLTHRIQRWDFKKLELPDLTYISDNVIVPHCKLHNGASCDISQDGSLLATFVPTHRGFPDDTVLAIYSLQEDSLGQCLFTKGFGPNVISVSISPKNHYVLVGLAAKRISWVFTTNQMVAQIYQLSQEFAGEQSMKHVSDITHYVDADTRTHVSVNSAKWLPQVGAGLVYGTNRGNLHICWPGFKPVKKENPPEREVVAGGEEEEWNTLNQAQSLRRNLYRMQHIRRNLINMPSVGQRLPHTTSTATQTSHRQVQRSAGTQTDGSEEEDIWDSD</sequence>
<feature type="compositionally biased region" description="Polar residues" evidence="3">
    <location>
        <begin position="1098"/>
        <end position="1113"/>
    </location>
</feature>
<feature type="repeat" description="WD" evidence="1">
    <location>
        <begin position="86"/>
        <end position="120"/>
    </location>
</feature>
<dbReference type="GO" id="GO:0000423">
    <property type="term" value="P:mitophagy"/>
    <property type="evidence" value="ECO:0007669"/>
    <property type="project" value="TreeGrafter"/>
</dbReference>
<keyword evidence="4" id="KW-1185">Reference proteome</keyword>
<feature type="compositionally biased region" description="Polar residues" evidence="3">
    <location>
        <begin position="396"/>
        <end position="414"/>
    </location>
</feature>
<feature type="compositionally biased region" description="Acidic residues" evidence="3">
    <location>
        <begin position="2317"/>
        <end position="2327"/>
    </location>
</feature>
<dbReference type="InterPro" id="IPR015943">
    <property type="entry name" value="WD40/YVTN_repeat-like_dom_sf"/>
</dbReference>
<feature type="compositionally biased region" description="Low complexity" evidence="3">
    <location>
        <begin position="1579"/>
        <end position="1600"/>
    </location>
</feature>
<feature type="compositionally biased region" description="Low complexity" evidence="3">
    <location>
        <begin position="425"/>
        <end position="450"/>
    </location>
</feature>
<feature type="compositionally biased region" description="Low complexity" evidence="3">
    <location>
        <begin position="1721"/>
        <end position="1736"/>
    </location>
</feature>
<feature type="compositionally biased region" description="Low complexity" evidence="3">
    <location>
        <begin position="574"/>
        <end position="586"/>
    </location>
</feature>
<evidence type="ECO:0000256" key="2">
    <source>
        <dbReference type="SAM" id="Coils"/>
    </source>
</evidence>
<feature type="compositionally biased region" description="Low complexity" evidence="3">
    <location>
        <begin position="1413"/>
        <end position="1424"/>
    </location>
</feature>
<feature type="compositionally biased region" description="Low complexity" evidence="3">
    <location>
        <begin position="712"/>
        <end position="729"/>
    </location>
</feature>
<feature type="compositionally biased region" description="Polar residues" evidence="3">
    <location>
        <begin position="1683"/>
        <end position="1711"/>
    </location>
</feature>
<dbReference type="GO" id="GO:1990756">
    <property type="term" value="F:ubiquitin-like ligase-substrate adaptor activity"/>
    <property type="evidence" value="ECO:0007669"/>
    <property type="project" value="TreeGrafter"/>
</dbReference>
<feature type="compositionally biased region" description="Low complexity" evidence="3">
    <location>
        <begin position="530"/>
        <end position="554"/>
    </location>
</feature>
<dbReference type="GO" id="GO:0000045">
    <property type="term" value="P:autophagosome assembly"/>
    <property type="evidence" value="ECO:0007669"/>
    <property type="project" value="TreeGrafter"/>
</dbReference>
<protein>
    <submittedName>
        <fullName evidence="5 6">Serine-rich adhesin for platelets isoform X1</fullName>
    </submittedName>
</protein>
<keyword evidence="2" id="KW-0175">Coiled coil</keyword>
<dbReference type="GO" id="GO:0080008">
    <property type="term" value="C:Cul4-RING E3 ubiquitin ligase complex"/>
    <property type="evidence" value="ECO:0007669"/>
    <property type="project" value="TreeGrafter"/>
</dbReference>
<evidence type="ECO:0000313" key="5">
    <source>
        <dbReference type="RefSeq" id="XP_029647936.1"/>
    </source>
</evidence>
<feature type="region of interest" description="Disordered" evidence="3">
    <location>
        <begin position="482"/>
        <end position="586"/>
    </location>
</feature>
<feature type="region of interest" description="Disordered" evidence="3">
    <location>
        <begin position="2286"/>
        <end position="2327"/>
    </location>
</feature>
<dbReference type="SUPFAM" id="SSF101898">
    <property type="entry name" value="NHL repeat"/>
    <property type="match status" value="1"/>
</dbReference>
<feature type="compositionally biased region" description="Polar residues" evidence="3">
    <location>
        <begin position="2293"/>
        <end position="2316"/>
    </location>
</feature>
<feature type="compositionally biased region" description="Polar residues" evidence="3">
    <location>
        <begin position="451"/>
        <end position="460"/>
    </location>
</feature>
<feature type="compositionally biased region" description="Low complexity" evidence="3">
    <location>
        <begin position="502"/>
        <end position="514"/>
    </location>
</feature>
<evidence type="ECO:0000256" key="3">
    <source>
        <dbReference type="SAM" id="MobiDB-lite"/>
    </source>
</evidence>
<feature type="compositionally biased region" description="Polar residues" evidence="3">
    <location>
        <begin position="562"/>
        <end position="573"/>
    </location>
</feature>
<feature type="compositionally biased region" description="Polar residues" evidence="3">
    <location>
        <begin position="997"/>
        <end position="1012"/>
    </location>
</feature>
<keyword evidence="1" id="KW-0853">WD repeat</keyword>
<dbReference type="InterPro" id="IPR052596">
    <property type="entry name" value="AMBRA1_autophagy"/>
</dbReference>
<reference evidence="5 6" key="1">
    <citation type="submission" date="2025-08" db="UniProtKB">
        <authorList>
            <consortium name="RefSeq"/>
        </authorList>
    </citation>
    <scope>IDENTIFICATION</scope>
</reference>
<feature type="compositionally biased region" description="Polar residues" evidence="3">
    <location>
        <begin position="685"/>
        <end position="705"/>
    </location>
</feature>
<name>A0A6P7TD22_9MOLL</name>
<organism evidence="4 6">
    <name type="scientific">Octopus sinensis</name>
    <name type="common">East Asian common octopus</name>
    <dbReference type="NCBI Taxonomy" id="2607531"/>
    <lineage>
        <taxon>Eukaryota</taxon>
        <taxon>Metazoa</taxon>
        <taxon>Spiralia</taxon>
        <taxon>Lophotrochozoa</taxon>
        <taxon>Mollusca</taxon>
        <taxon>Cephalopoda</taxon>
        <taxon>Coleoidea</taxon>
        <taxon>Octopodiformes</taxon>
        <taxon>Octopoda</taxon>
        <taxon>Incirrata</taxon>
        <taxon>Octopodidae</taxon>
        <taxon>Octopus</taxon>
    </lineage>
</organism>
<dbReference type="InterPro" id="IPR036322">
    <property type="entry name" value="WD40_repeat_dom_sf"/>
</dbReference>
<feature type="region of interest" description="Disordered" evidence="3">
    <location>
        <begin position="1385"/>
        <end position="1424"/>
    </location>
</feature>
<evidence type="ECO:0000256" key="1">
    <source>
        <dbReference type="PROSITE-ProRule" id="PRU00221"/>
    </source>
</evidence>